<keyword evidence="7 8" id="KW-0472">Membrane</keyword>
<comment type="subcellular location">
    <subcellularLocation>
        <location evidence="1">Cell membrane</location>
        <topology evidence="1">Multi-pass membrane protein</topology>
    </subcellularLocation>
</comment>
<keyword evidence="4" id="KW-1003">Cell membrane</keyword>
<dbReference type="Proteomes" id="UP000306912">
    <property type="component" value="Unassembled WGS sequence"/>
</dbReference>
<evidence type="ECO:0000256" key="1">
    <source>
        <dbReference type="ARBA" id="ARBA00004651"/>
    </source>
</evidence>
<accession>A0A5R8QHM0</accession>
<dbReference type="SUPFAM" id="SSF81345">
    <property type="entry name" value="ABC transporter involved in vitamin B12 uptake, BtuC"/>
    <property type="match status" value="1"/>
</dbReference>
<dbReference type="InParanoid" id="A0A5R8QHM0"/>
<keyword evidence="6 8" id="KW-1133">Transmembrane helix</keyword>
<comment type="caution">
    <text evidence="9">The sequence shown here is derived from an EMBL/GenBank/DDBJ whole genome shotgun (WGS) entry which is preliminary data.</text>
</comment>
<evidence type="ECO:0000256" key="4">
    <source>
        <dbReference type="ARBA" id="ARBA00022475"/>
    </source>
</evidence>
<dbReference type="FunCoup" id="A0A5R8QHM0">
    <property type="interactions" value="8"/>
</dbReference>
<proteinExistence type="inferred from homology"/>
<dbReference type="OrthoDB" id="9811721at2"/>
<dbReference type="Gene3D" id="1.10.3470.10">
    <property type="entry name" value="ABC transporter involved in vitamin B12 uptake, BtuC"/>
    <property type="match status" value="1"/>
</dbReference>
<dbReference type="InterPro" id="IPR037294">
    <property type="entry name" value="ABC_BtuC-like"/>
</dbReference>
<feature type="transmembrane region" description="Helical" evidence="8">
    <location>
        <begin position="130"/>
        <end position="152"/>
    </location>
</feature>
<keyword evidence="10" id="KW-1185">Reference proteome</keyword>
<feature type="transmembrane region" description="Helical" evidence="8">
    <location>
        <begin position="219"/>
        <end position="245"/>
    </location>
</feature>
<feature type="transmembrane region" description="Helical" evidence="8">
    <location>
        <begin position="69"/>
        <end position="91"/>
    </location>
</feature>
<dbReference type="EMBL" id="VBWP01000001">
    <property type="protein sequence ID" value="TLG77508.1"/>
    <property type="molecule type" value="Genomic_DNA"/>
</dbReference>
<feature type="transmembrane region" description="Helical" evidence="8">
    <location>
        <begin position="97"/>
        <end position="118"/>
    </location>
</feature>
<dbReference type="PANTHER" id="PTHR30472:SF64">
    <property type="entry name" value="IRON(3+)-HYDROXAMATE IMPORT SYSTEM PERMEASE PROTEIN FHUG"/>
    <property type="match status" value="1"/>
</dbReference>
<dbReference type="Pfam" id="PF01032">
    <property type="entry name" value="FecCD"/>
    <property type="match status" value="1"/>
</dbReference>
<feature type="transmembrane region" description="Helical" evidence="8">
    <location>
        <begin position="172"/>
        <end position="192"/>
    </location>
</feature>
<evidence type="ECO:0000256" key="2">
    <source>
        <dbReference type="ARBA" id="ARBA00007935"/>
    </source>
</evidence>
<evidence type="ECO:0000256" key="8">
    <source>
        <dbReference type="SAM" id="Phobius"/>
    </source>
</evidence>
<organism evidence="9 10">
    <name type="scientific">Culicoidibacter larvae</name>
    <dbReference type="NCBI Taxonomy" id="2579976"/>
    <lineage>
        <taxon>Bacteria</taxon>
        <taxon>Bacillati</taxon>
        <taxon>Bacillota</taxon>
        <taxon>Culicoidibacteria</taxon>
        <taxon>Culicoidibacterales</taxon>
        <taxon>Culicoidibacteraceae</taxon>
        <taxon>Culicoidibacter</taxon>
    </lineage>
</organism>
<comment type="similarity">
    <text evidence="2">Belongs to the binding-protein-dependent transport system permease family. FecCD subfamily.</text>
</comment>
<keyword evidence="5 8" id="KW-0812">Transmembrane</keyword>
<evidence type="ECO:0000256" key="6">
    <source>
        <dbReference type="ARBA" id="ARBA00022989"/>
    </source>
</evidence>
<gene>
    <name evidence="9" type="ORF">FEZ08_00195</name>
</gene>
<dbReference type="InterPro" id="IPR000522">
    <property type="entry name" value="ABC_transptr_permease_BtuC"/>
</dbReference>
<keyword evidence="3" id="KW-0813">Transport</keyword>
<dbReference type="GO" id="GO:0033214">
    <property type="term" value="P:siderophore-iron import into cell"/>
    <property type="evidence" value="ECO:0007669"/>
    <property type="project" value="TreeGrafter"/>
</dbReference>
<evidence type="ECO:0000256" key="7">
    <source>
        <dbReference type="ARBA" id="ARBA00023136"/>
    </source>
</evidence>
<dbReference type="PANTHER" id="PTHR30472">
    <property type="entry name" value="FERRIC ENTEROBACTIN TRANSPORT SYSTEM PERMEASE PROTEIN"/>
    <property type="match status" value="1"/>
</dbReference>
<sequence length="312" mass="32620">MISMATGVSKLSPFEVIQTLLGMGSSKQHLILFEFRLPRMLLSICIGIGLAVSGCILQGVSRNDLADPGILGINAGAGLAIVLVLLFFGGLGSAPAWLMPIIAFGGAIAAMALVYGLSYKRGHVTSATRLVLTGVGVGSGLLAASTALSLRLSEEQYRLISIWLAGNVWNASWLSVAITVPVIVILFGFVFYKSRVLNAITLGDDMALGLGVNINRQRLLFLLIAALLAGVCVAAGGNIAFVGLIGPHVARSLVGSNHKYLLPTSALCGAILVLLADTLGRIILQPMEVPTGIIVAIIGAPYFLYLLMRAKN</sequence>
<evidence type="ECO:0000256" key="3">
    <source>
        <dbReference type="ARBA" id="ARBA00022448"/>
    </source>
</evidence>
<evidence type="ECO:0000313" key="9">
    <source>
        <dbReference type="EMBL" id="TLG77508.1"/>
    </source>
</evidence>
<feature type="transmembrane region" description="Helical" evidence="8">
    <location>
        <begin position="40"/>
        <end position="57"/>
    </location>
</feature>
<dbReference type="GO" id="GO:0005886">
    <property type="term" value="C:plasma membrane"/>
    <property type="evidence" value="ECO:0007669"/>
    <property type="project" value="UniProtKB-SubCell"/>
</dbReference>
<evidence type="ECO:0000313" key="10">
    <source>
        <dbReference type="Proteomes" id="UP000306912"/>
    </source>
</evidence>
<reference evidence="9 10" key="1">
    <citation type="submission" date="2019-05" db="EMBL/GenBank/DDBJ databases">
        <title>Culicoidintestinum kansasii gen. nov., sp. nov. from the gastrointestinal tract of the biting midge, Culicoides sonorensis.</title>
        <authorList>
            <person name="Neupane S."/>
            <person name="Ghosh A."/>
            <person name="Gunther S."/>
            <person name="Martin K."/>
            <person name="Zurek L."/>
        </authorList>
    </citation>
    <scope>NUCLEOTIDE SEQUENCE [LARGE SCALE GENOMIC DNA]</scope>
    <source>
        <strain evidence="9 10">CS-1</strain>
    </source>
</reference>
<feature type="transmembrane region" description="Helical" evidence="8">
    <location>
        <begin position="260"/>
        <end position="279"/>
    </location>
</feature>
<feature type="transmembrane region" description="Helical" evidence="8">
    <location>
        <begin position="291"/>
        <end position="308"/>
    </location>
</feature>
<name>A0A5R8QHM0_9FIRM</name>
<protein>
    <submittedName>
        <fullName evidence="9">Iron ABC transporter permease</fullName>
    </submittedName>
</protein>
<dbReference type="AlphaFoldDB" id="A0A5R8QHM0"/>
<dbReference type="CDD" id="cd06550">
    <property type="entry name" value="TM_ABC_iron-siderophores_like"/>
    <property type="match status" value="1"/>
</dbReference>
<dbReference type="FunFam" id="1.10.3470.10:FF:000001">
    <property type="entry name" value="Vitamin B12 ABC transporter permease BtuC"/>
    <property type="match status" value="1"/>
</dbReference>
<dbReference type="GO" id="GO:0022857">
    <property type="term" value="F:transmembrane transporter activity"/>
    <property type="evidence" value="ECO:0007669"/>
    <property type="project" value="InterPro"/>
</dbReference>
<evidence type="ECO:0000256" key="5">
    <source>
        <dbReference type="ARBA" id="ARBA00022692"/>
    </source>
</evidence>